<dbReference type="InterPro" id="IPR045379">
    <property type="entry name" value="Crinkler_N"/>
</dbReference>
<dbReference type="AlphaFoldDB" id="A0AAD9LTB9"/>
<comment type="caution">
    <text evidence="5">The sequence shown here is derived from an EMBL/GenBank/DDBJ whole genome shotgun (WGS) entry which is preliminary data.</text>
</comment>
<feature type="domain" description="Crinkler effector protein N-terminal" evidence="4">
    <location>
        <begin position="34"/>
        <end position="138"/>
    </location>
</feature>
<dbReference type="Proteomes" id="UP001259832">
    <property type="component" value="Unassembled WGS sequence"/>
</dbReference>
<protein>
    <recommendedName>
        <fullName evidence="4">Crinkler effector protein N-terminal domain-containing protein</fullName>
    </recommendedName>
</protein>
<dbReference type="GO" id="GO:0005576">
    <property type="term" value="C:extracellular region"/>
    <property type="evidence" value="ECO:0007669"/>
    <property type="project" value="UniProtKB-SubCell"/>
</dbReference>
<dbReference type="Pfam" id="PF20147">
    <property type="entry name" value="Crinkler"/>
    <property type="match status" value="1"/>
</dbReference>
<gene>
    <name evidence="5" type="ORF">P3T76_002987</name>
</gene>
<accession>A0AAD9LTB9</accession>
<proteinExistence type="predicted"/>
<name>A0AAD9LTB9_9STRA</name>
<dbReference type="GO" id="GO:0043657">
    <property type="term" value="C:host cell"/>
    <property type="evidence" value="ECO:0007669"/>
    <property type="project" value="UniProtKB-SubCell"/>
</dbReference>
<comment type="subcellular location">
    <subcellularLocation>
        <location evidence="1">Host cell</location>
    </subcellularLocation>
    <subcellularLocation>
        <location evidence="2">Secreted</location>
    </subcellularLocation>
</comment>
<sequence>MLTKRGNSRIEKHLVFNLPTTTHFLIVSVEKKMVRLCCAAVGMGDVFSVEFKINDHVSKLKEAIKAASELENVQWFQLQLYLAKKDNGHGAWLTEEEAADVRYGNVRQEFELLMLRLTDYECFGETFQPGEGQVHVLVLYPTDLHIAMNNYYPRVISSYVEVAGHLKETEEVKDLSSHLANMMLPPFVVLENSSGTGKTQMAFNLQVLGECEVFYIVCGTCGIGAQRVYCAFRGRASAFECCIYTDLKALNSKTVGSGEPIGTVDEIRGNTTLVVYSFILAALRGNDIVIGTASRSDVYAELARRKERGAKPFVFYLDKFPRARRLKSPFDDDEEVDPLKDAKKQLKLENKLRVTRNVILSFGLTVVTSSTNGSGKNLFVTSSHSRSGKPNLWCVMFPSLPRVNITIDSDIPVLLTEIIKHSRPLFAEIALKYEQDRPYNGSSDICSYLNEIAGALASKFRFLKRLSDEFEIAQLNLLLGSSCHVKDDKVDIIDSHFARLLEQSAFELYLNATGLWKDSNPWTCLAVPPSPSKDLLLHLTMTGGAIFPSV</sequence>
<evidence type="ECO:0000259" key="4">
    <source>
        <dbReference type="Pfam" id="PF20147"/>
    </source>
</evidence>
<keyword evidence="3" id="KW-0964">Secreted</keyword>
<evidence type="ECO:0000256" key="1">
    <source>
        <dbReference type="ARBA" id="ARBA00004340"/>
    </source>
</evidence>
<organism evidence="5 6">
    <name type="scientific">Phytophthora citrophthora</name>
    <dbReference type="NCBI Taxonomy" id="4793"/>
    <lineage>
        <taxon>Eukaryota</taxon>
        <taxon>Sar</taxon>
        <taxon>Stramenopiles</taxon>
        <taxon>Oomycota</taxon>
        <taxon>Peronosporomycetes</taxon>
        <taxon>Peronosporales</taxon>
        <taxon>Peronosporaceae</taxon>
        <taxon>Phytophthora</taxon>
    </lineage>
</organism>
<evidence type="ECO:0000313" key="6">
    <source>
        <dbReference type="Proteomes" id="UP001259832"/>
    </source>
</evidence>
<evidence type="ECO:0000313" key="5">
    <source>
        <dbReference type="EMBL" id="KAK1945939.1"/>
    </source>
</evidence>
<keyword evidence="6" id="KW-1185">Reference proteome</keyword>
<evidence type="ECO:0000256" key="2">
    <source>
        <dbReference type="ARBA" id="ARBA00004613"/>
    </source>
</evidence>
<dbReference type="EMBL" id="JASMQC010000004">
    <property type="protein sequence ID" value="KAK1945939.1"/>
    <property type="molecule type" value="Genomic_DNA"/>
</dbReference>
<evidence type="ECO:0000256" key="3">
    <source>
        <dbReference type="ARBA" id="ARBA00022525"/>
    </source>
</evidence>
<reference evidence="5" key="1">
    <citation type="submission" date="2023-08" db="EMBL/GenBank/DDBJ databases">
        <title>Reference Genome Resource for the Citrus Pathogen Phytophthora citrophthora.</title>
        <authorList>
            <person name="Moller H."/>
            <person name="Coetzee B."/>
            <person name="Rose L.J."/>
            <person name="Van Niekerk J.M."/>
        </authorList>
    </citation>
    <scope>NUCLEOTIDE SEQUENCE</scope>
    <source>
        <strain evidence="5">STE-U-9442</strain>
    </source>
</reference>